<evidence type="ECO:0000256" key="1">
    <source>
        <dbReference type="ARBA" id="ARBA00005189"/>
    </source>
</evidence>
<keyword evidence="3 6" id="KW-0012">Acyltransferase</keyword>
<dbReference type="InterPro" id="IPR002123">
    <property type="entry name" value="Plipid/glycerol_acylTrfase"/>
</dbReference>
<comment type="pathway">
    <text evidence="1">Lipid metabolism.</text>
</comment>
<keyword evidence="4" id="KW-0472">Membrane</keyword>
<dbReference type="GO" id="GO:0003841">
    <property type="term" value="F:1-acylglycerol-3-phosphate O-acyltransferase activity"/>
    <property type="evidence" value="ECO:0007669"/>
    <property type="project" value="TreeGrafter"/>
</dbReference>
<evidence type="ECO:0000259" key="5">
    <source>
        <dbReference type="SMART" id="SM00563"/>
    </source>
</evidence>
<keyword evidence="2 6" id="KW-0808">Transferase</keyword>
<name>A0A419A0V1_9RHOB</name>
<feature type="domain" description="Phospholipid/glycerol acyltransferase" evidence="5">
    <location>
        <begin position="78"/>
        <end position="194"/>
    </location>
</feature>
<dbReference type="AlphaFoldDB" id="A0A419A0V1"/>
<sequence length="268" mass="29434">MNRPGPMTPVQHLRNLLFYIHLIFATLIIGILGIPSLRRGRDGANAVATRWIGHFIWAARVYLNLTCEIRGTPPTQNCIVAAKHQSFWDIMVIAHAVPRRAFIMKREVMRVPVMGWYAWKTGCIPIDRTRGRDAMAAINATINQRMSAEGVGQLIIYPEGTRTLPGQRRPYKHGVATIRAGTGLPVVPVAVNCGMFWPRGGWGIRPGRSVVEFLPVIGPDVPAEGLMPRLEAEIETTSDRLMAEAGLRLLEPGGADDSPARPGGHLSS</sequence>
<dbReference type="EMBL" id="QZEV01000008">
    <property type="protein sequence ID" value="RJL06553.1"/>
    <property type="molecule type" value="Genomic_DNA"/>
</dbReference>
<evidence type="ECO:0000313" key="6">
    <source>
        <dbReference type="EMBL" id="RJL06553.1"/>
    </source>
</evidence>
<dbReference type="OrthoDB" id="5290997at2"/>
<comment type="caution">
    <text evidence="6">The sequence shown here is derived from an EMBL/GenBank/DDBJ whole genome shotgun (WGS) entry which is preliminary data.</text>
</comment>
<accession>A0A419A0V1</accession>
<dbReference type="GO" id="GO:0006654">
    <property type="term" value="P:phosphatidic acid biosynthetic process"/>
    <property type="evidence" value="ECO:0007669"/>
    <property type="project" value="TreeGrafter"/>
</dbReference>
<dbReference type="CDD" id="cd07989">
    <property type="entry name" value="LPLAT_AGPAT-like"/>
    <property type="match status" value="1"/>
</dbReference>
<gene>
    <name evidence="6" type="ORF">D3P06_03540</name>
</gene>
<keyword evidence="7" id="KW-1185">Reference proteome</keyword>
<evidence type="ECO:0000256" key="2">
    <source>
        <dbReference type="ARBA" id="ARBA00022679"/>
    </source>
</evidence>
<dbReference type="RefSeq" id="WP_119885237.1">
    <property type="nucleotide sequence ID" value="NZ_CP067169.1"/>
</dbReference>
<evidence type="ECO:0000256" key="3">
    <source>
        <dbReference type="ARBA" id="ARBA00023315"/>
    </source>
</evidence>
<dbReference type="Proteomes" id="UP000285530">
    <property type="component" value="Unassembled WGS sequence"/>
</dbReference>
<dbReference type="SUPFAM" id="SSF69593">
    <property type="entry name" value="Glycerol-3-phosphate (1)-acyltransferase"/>
    <property type="match status" value="1"/>
</dbReference>
<dbReference type="SMART" id="SM00563">
    <property type="entry name" value="PlsC"/>
    <property type="match status" value="1"/>
</dbReference>
<dbReference type="Pfam" id="PF01553">
    <property type="entry name" value="Acyltransferase"/>
    <property type="match status" value="1"/>
</dbReference>
<feature type="transmembrane region" description="Helical" evidence="4">
    <location>
        <begin position="16"/>
        <end position="34"/>
    </location>
</feature>
<evidence type="ECO:0000313" key="7">
    <source>
        <dbReference type="Proteomes" id="UP000285530"/>
    </source>
</evidence>
<dbReference type="PANTHER" id="PTHR10434">
    <property type="entry name" value="1-ACYL-SN-GLYCEROL-3-PHOSPHATE ACYLTRANSFERASE"/>
    <property type="match status" value="1"/>
</dbReference>
<dbReference type="PANTHER" id="PTHR10434:SF11">
    <property type="entry name" value="1-ACYL-SN-GLYCEROL-3-PHOSPHATE ACYLTRANSFERASE"/>
    <property type="match status" value="1"/>
</dbReference>
<protein>
    <submittedName>
        <fullName evidence="6">1-acyl-sn-glycerol-3-phosphate acyltransferase</fullName>
    </submittedName>
</protein>
<evidence type="ECO:0000256" key="4">
    <source>
        <dbReference type="SAM" id="Phobius"/>
    </source>
</evidence>
<keyword evidence="4" id="KW-0812">Transmembrane</keyword>
<reference evidence="6 7" key="1">
    <citation type="submission" date="2018-09" db="EMBL/GenBank/DDBJ databases">
        <title>Paracoccus onubensis nov. sp. a moderate halophilic bacterium isolated from Gruta de las Maravillas (Aracena, Spain).</title>
        <authorList>
            <person name="Jurado V."/>
            <person name="Gutierrez-Patricio S."/>
            <person name="Gonzalez-Pimentel J.L."/>
            <person name="Laiz L."/>
            <person name="Saiz-Jimenez C."/>
        </authorList>
    </citation>
    <scope>NUCLEOTIDE SEQUENCE [LARGE SCALE GENOMIC DNA]</scope>
    <source>
        <strain evidence="6 7">DSM 19484</strain>
    </source>
</reference>
<keyword evidence="4" id="KW-1133">Transmembrane helix</keyword>
<organism evidence="6 7">
    <name type="scientific">Paracoccus aestuarii</name>
    <dbReference type="NCBI Taxonomy" id="453842"/>
    <lineage>
        <taxon>Bacteria</taxon>
        <taxon>Pseudomonadati</taxon>
        <taxon>Pseudomonadota</taxon>
        <taxon>Alphaproteobacteria</taxon>
        <taxon>Rhodobacterales</taxon>
        <taxon>Paracoccaceae</taxon>
        <taxon>Paracoccus</taxon>
    </lineage>
</organism>
<proteinExistence type="predicted"/>